<evidence type="ECO:0000313" key="3">
    <source>
        <dbReference type="Proteomes" id="UP000092574"/>
    </source>
</evidence>
<accession>A0A1C7IDC4</accession>
<keyword evidence="3" id="KW-1185">Reference proteome</keyword>
<organism evidence="2 3">
    <name type="scientific">Blautia pseudococcoides</name>
    <dbReference type="NCBI Taxonomy" id="1796616"/>
    <lineage>
        <taxon>Bacteria</taxon>
        <taxon>Bacillati</taxon>
        <taxon>Bacillota</taxon>
        <taxon>Clostridia</taxon>
        <taxon>Lachnospirales</taxon>
        <taxon>Lachnospiraceae</taxon>
        <taxon>Blautia</taxon>
    </lineage>
</organism>
<dbReference type="GO" id="GO:0004497">
    <property type="term" value="F:monooxygenase activity"/>
    <property type="evidence" value="ECO:0007669"/>
    <property type="project" value="UniProtKB-KW"/>
</dbReference>
<reference evidence="2" key="1">
    <citation type="submission" date="2017-04" db="EMBL/GenBank/DDBJ databases">
        <title>Complete Genome Sequences of Twelve Strains of a Stable Defined Moderately Diverse Mouse Microbiota 2 (sDMDMm2).</title>
        <authorList>
            <person name="Uchimura Y."/>
            <person name="Wyss M."/>
            <person name="Brugiroux S."/>
            <person name="Limenitakis J.P."/>
            <person name="Stecher B."/>
            <person name="McCoy K.D."/>
            <person name="Macpherson A.J."/>
        </authorList>
    </citation>
    <scope>NUCLEOTIDE SEQUENCE</scope>
    <source>
        <strain evidence="2">YL58</strain>
    </source>
</reference>
<dbReference type="SUPFAM" id="SSF54909">
    <property type="entry name" value="Dimeric alpha+beta barrel"/>
    <property type="match status" value="1"/>
</dbReference>
<dbReference type="EMBL" id="CP015405">
    <property type="protein sequence ID" value="ANU76202.1"/>
    <property type="molecule type" value="Genomic_DNA"/>
</dbReference>
<dbReference type="AlphaFoldDB" id="A0A1C7IDC4"/>
<feature type="domain" description="ABM" evidence="1">
    <location>
        <begin position="2"/>
        <end position="93"/>
    </location>
</feature>
<keyword evidence="2" id="KW-0560">Oxidoreductase</keyword>
<proteinExistence type="predicted"/>
<dbReference type="KEGG" id="byl:A4V09_10750"/>
<dbReference type="InterPro" id="IPR007138">
    <property type="entry name" value="ABM_dom"/>
</dbReference>
<sequence>MLVINIYYTGKDGSARAFAKEMTESGLVDRIRQEEGNLGYEYFFPVDHEETILLIDKWKNQEALDFHHKTDMMKQIAVLREKYKLKMKVERYQGE</sequence>
<dbReference type="InterPro" id="IPR011008">
    <property type="entry name" value="Dimeric_a/b-barrel"/>
</dbReference>
<dbReference type="Proteomes" id="UP000092574">
    <property type="component" value="Chromosome"/>
</dbReference>
<name>A0A1C7IDC4_9FIRM</name>
<gene>
    <name evidence="2" type="ORF">A4V09_10750</name>
</gene>
<dbReference type="PROSITE" id="PS51725">
    <property type="entry name" value="ABM"/>
    <property type="match status" value="1"/>
</dbReference>
<evidence type="ECO:0000313" key="2">
    <source>
        <dbReference type="EMBL" id="ANU76202.1"/>
    </source>
</evidence>
<dbReference type="RefSeq" id="WP_065542377.1">
    <property type="nucleotide sequence ID" value="NZ_CP015405.2"/>
</dbReference>
<keyword evidence="2" id="KW-0503">Monooxygenase</keyword>
<protein>
    <submittedName>
        <fullName evidence="2">Antibiotic biosynthesis monooxygenase</fullName>
    </submittedName>
</protein>
<dbReference type="Gene3D" id="3.30.70.100">
    <property type="match status" value="1"/>
</dbReference>
<dbReference type="OrthoDB" id="123158at2"/>
<dbReference type="STRING" id="1796616.A4V09_10750"/>
<dbReference type="Pfam" id="PF03992">
    <property type="entry name" value="ABM"/>
    <property type="match status" value="1"/>
</dbReference>
<evidence type="ECO:0000259" key="1">
    <source>
        <dbReference type="PROSITE" id="PS51725"/>
    </source>
</evidence>